<evidence type="ECO:0000256" key="1">
    <source>
        <dbReference type="SAM" id="MobiDB-lite"/>
    </source>
</evidence>
<comment type="caution">
    <text evidence="2">The sequence shown here is derived from an EMBL/GenBank/DDBJ whole genome shotgun (WGS) entry which is preliminary data.</text>
</comment>
<dbReference type="SUPFAM" id="SSF46689">
    <property type="entry name" value="Homeodomain-like"/>
    <property type="match status" value="1"/>
</dbReference>
<dbReference type="InterPro" id="IPR009057">
    <property type="entry name" value="Homeodomain-like_sf"/>
</dbReference>
<sequence>MSAPLPNALRARFQHLIEEGLSGRAAALRLKLSPATGARWGLAIRRTGQARPTPQGRPRGKGKLDPHRSFLIELIDQDGDMAMPELAGALADATGVQAHPDAIGRFLRKLGFTYKKRHWSPPSGAAHG</sequence>
<feature type="region of interest" description="Disordered" evidence="1">
    <location>
        <begin position="46"/>
        <end position="67"/>
    </location>
</feature>
<keyword evidence="3" id="KW-1185">Reference proteome</keyword>
<gene>
    <name evidence="2" type="ORF">P775_22680</name>
</gene>
<accession>A0A2G8R8Q5</accession>
<dbReference type="AlphaFoldDB" id="A0A2G8R8Q5"/>
<dbReference type="OrthoDB" id="565387at2"/>
<organism evidence="2 3">
    <name type="scientific">Puniceibacterium antarcticum</name>
    <dbReference type="NCBI Taxonomy" id="1206336"/>
    <lineage>
        <taxon>Bacteria</taxon>
        <taxon>Pseudomonadati</taxon>
        <taxon>Pseudomonadota</taxon>
        <taxon>Alphaproteobacteria</taxon>
        <taxon>Rhodobacterales</taxon>
        <taxon>Paracoccaceae</taxon>
        <taxon>Puniceibacterium</taxon>
    </lineage>
</organism>
<evidence type="ECO:0000313" key="2">
    <source>
        <dbReference type="EMBL" id="PIL17883.1"/>
    </source>
</evidence>
<name>A0A2G8R8Q5_9RHOB</name>
<evidence type="ECO:0000313" key="3">
    <source>
        <dbReference type="Proteomes" id="UP000231259"/>
    </source>
</evidence>
<proteinExistence type="predicted"/>
<dbReference type="EMBL" id="AWWI01000149">
    <property type="protein sequence ID" value="PIL17883.1"/>
    <property type="molecule type" value="Genomic_DNA"/>
</dbReference>
<dbReference type="Proteomes" id="UP000231259">
    <property type="component" value="Unassembled WGS sequence"/>
</dbReference>
<protein>
    <submittedName>
        <fullName evidence="2">Transposase ISSpo6</fullName>
    </submittedName>
</protein>
<reference evidence="2 3" key="1">
    <citation type="submission" date="2013-09" db="EMBL/GenBank/DDBJ databases">
        <title>Genome sequencing of Phaeobacter antarcticus sp. nov. SM1211.</title>
        <authorList>
            <person name="Zhang X.-Y."/>
            <person name="Liu C."/>
            <person name="Chen X.-L."/>
            <person name="Xie B.-B."/>
            <person name="Qin Q.-L."/>
            <person name="Rong J.-C."/>
            <person name="Zhang Y.-Z."/>
        </authorList>
    </citation>
    <scope>NUCLEOTIDE SEQUENCE [LARGE SCALE GENOMIC DNA]</scope>
    <source>
        <strain evidence="2 3">SM1211</strain>
    </source>
</reference>
<dbReference type="RefSeq" id="WP_099912950.1">
    <property type="nucleotide sequence ID" value="NZ_AWWI01000149.1"/>
</dbReference>